<evidence type="ECO:0000256" key="5">
    <source>
        <dbReference type="ARBA" id="ARBA00022670"/>
    </source>
</evidence>
<organism evidence="15 16">
    <name type="scientific">Ostreococcus lucimarinus (strain CCE9901)</name>
    <dbReference type="NCBI Taxonomy" id="436017"/>
    <lineage>
        <taxon>Eukaryota</taxon>
        <taxon>Viridiplantae</taxon>
        <taxon>Chlorophyta</taxon>
        <taxon>Mamiellophyceae</taxon>
        <taxon>Mamiellales</taxon>
        <taxon>Bathycoccaceae</taxon>
        <taxon>Ostreococcus</taxon>
    </lineage>
</organism>
<proteinExistence type="inferred from homology"/>
<evidence type="ECO:0000256" key="9">
    <source>
        <dbReference type="ARBA" id="ARBA00023006"/>
    </source>
</evidence>
<evidence type="ECO:0000313" key="16">
    <source>
        <dbReference type="Proteomes" id="UP000001568"/>
    </source>
</evidence>
<dbReference type="OrthoDB" id="2960936at2759"/>
<dbReference type="EMBL" id="CP000584">
    <property type="protein sequence ID" value="ABO95700.1"/>
    <property type="molecule type" value="Genomic_DNA"/>
</dbReference>
<dbReference type="GO" id="GO:0016485">
    <property type="term" value="P:protein processing"/>
    <property type="evidence" value="ECO:0007669"/>
    <property type="project" value="TreeGrafter"/>
</dbReference>
<dbReference type="eggNOG" id="KOG2674">
    <property type="taxonomic scope" value="Eukaryota"/>
</dbReference>
<dbReference type="PANTHER" id="PTHR22624">
    <property type="entry name" value="CYSTEINE PROTEASE ATG4"/>
    <property type="match status" value="1"/>
</dbReference>
<dbReference type="AlphaFoldDB" id="A4RVE1"/>
<keyword evidence="4 13" id="KW-0963">Cytoplasm</keyword>
<evidence type="ECO:0000256" key="2">
    <source>
        <dbReference type="ARBA" id="ARBA00010958"/>
    </source>
</evidence>
<dbReference type="EC" id="3.4.22.-" evidence="13"/>
<comment type="subcellular location">
    <subcellularLocation>
        <location evidence="1 13">Cytoplasm</location>
    </subcellularLocation>
</comment>
<keyword evidence="8 13" id="KW-0653">Protein transport</keyword>
<dbReference type="GO" id="GO:0005737">
    <property type="term" value="C:cytoplasm"/>
    <property type="evidence" value="ECO:0007669"/>
    <property type="project" value="UniProtKB-SubCell"/>
</dbReference>
<dbReference type="Pfam" id="PF03416">
    <property type="entry name" value="Peptidase_C54"/>
    <property type="match status" value="1"/>
</dbReference>
<evidence type="ECO:0000256" key="1">
    <source>
        <dbReference type="ARBA" id="ARBA00004496"/>
    </source>
</evidence>
<dbReference type="Gramene" id="ABO95700">
    <property type="protein sequence ID" value="ABO95700"/>
    <property type="gene ID" value="OSTLU_49430"/>
</dbReference>
<name>A4RVE1_OSTLU</name>
<dbReference type="InterPro" id="IPR005078">
    <property type="entry name" value="Peptidase_C54"/>
</dbReference>
<comment type="catalytic activity">
    <reaction evidence="10">
        <text>[protein]-C-terminal L-amino acid-glycyl-phosphatidylethanolamide + H2O = [protein]-C-terminal L-amino acid-glycine + a 1,2-diacyl-sn-glycero-3-phosphoethanolamine</text>
        <dbReference type="Rhea" id="RHEA:67548"/>
        <dbReference type="Rhea" id="RHEA-COMP:17323"/>
        <dbReference type="Rhea" id="RHEA-COMP:17324"/>
        <dbReference type="ChEBI" id="CHEBI:15377"/>
        <dbReference type="ChEBI" id="CHEBI:64612"/>
        <dbReference type="ChEBI" id="CHEBI:172940"/>
        <dbReference type="ChEBI" id="CHEBI:172941"/>
    </reaction>
    <physiologicalReaction direction="left-to-right" evidence="10">
        <dbReference type="Rhea" id="RHEA:67549"/>
    </physiologicalReaction>
</comment>
<comment type="similarity">
    <text evidence="2 13">Belongs to the peptidase C54 family.</text>
</comment>
<evidence type="ECO:0000256" key="4">
    <source>
        <dbReference type="ARBA" id="ARBA00022490"/>
    </source>
</evidence>
<dbReference type="RefSeq" id="XP_001417407.1">
    <property type="nucleotide sequence ID" value="XM_001417370.1"/>
</dbReference>
<evidence type="ECO:0000256" key="10">
    <source>
        <dbReference type="ARBA" id="ARBA00029362"/>
    </source>
</evidence>
<feature type="domain" description="Peptidase C54 catalytic" evidence="14">
    <location>
        <begin position="24"/>
        <end position="295"/>
    </location>
</feature>
<keyword evidence="3" id="KW-0813">Transport</keyword>
<dbReference type="Proteomes" id="UP000001568">
    <property type="component" value="Chromosome 4"/>
</dbReference>
<evidence type="ECO:0000256" key="7">
    <source>
        <dbReference type="ARBA" id="ARBA00022807"/>
    </source>
</evidence>
<dbReference type="InterPro" id="IPR038765">
    <property type="entry name" value="Papain-like_cys_pep_sf"/>
</dbReference>
<dbReference type="PANTHER" id="PTHR22624:SF49">
    <property type="entry name" value="CYSTEINE PROTEASE"/>
    <property type="match status" value="1"/>
</dbReference>
<dbReference type="GO" id="GO:0034727">
    <property type="term" value="P:piecemeal microautophagy of the nucleus"/>
    <property type="evidence" value="ECO:0007669"/>
    <property type="project" value="TreeGrafter"/>
</dbReference>
<evidence type="ECO:0000256" key="3">
    <source>
        <dbReference type="ARBA" id="ARBA00022448"/>
    </source>
</evidence>
<dbReference type="GO" id="GO:0019786">
    <property type="term" value="F:protein-phosphatidylethanolamide deconjugating activity"/>
    <property type="evidence" value="ECO:0007669"/>
    <property type="project" value="InterPro"/>
</dbReference>
<dbReference type="GO" id="GO:0004197">
    <property type="term" value="F:cysteine-type endopeptidase activity"/>
    <property type="evidence" value="ECO:0007669"/>
    <property type="project" value="TreeGrafter"/>
</dbReference>
<dbReference type="GO" id="GO:0035973">
    <property type="term" value="P:aggrephagy"/>
    <property type="evidence" value="ECO:0007669"/>
    <property type="project" value="TreeGrafter"/>
</dbReference>
<keyword evidence="7" id="KW-0788">Thiol protease</keyword>
<evidence type="ECO:0000256" key="13">
    <source>
        <dbReference type="RuleBase" id="RU363115"/>
    </source>
</evidence>
<dbReference type="GO" id="GO:0000045">
    <property type="term" value="P:autophagosome assembly"/>
    <property type="evidence" value="ECO:0007669"/>
    <property type="project" value="TreeGrafter"/>
</dbReference>
<keyword evidence="6 13" id="KW-0378">Hydrolase</keyword>
<dbReference type="OMA" id="PDETFHC"/>
<sequence length="348" mass="38577">MLGVTYWSKDDECNAEKYDDARRAWERDWGSRCWMTYRRGFEALGRTKWRTDAGWGCTLRSAQMMVANALSIHTRGRHWRRQVKAKEDDESVDHVLSMFIDDASAPFSIHSVCETTTAWGAPPGRWFEPSVMCRAFSALIEANGDLRNQIAVHVVGGQNEDDSAGGVPTIDDGELRAKSADVGKALLLFVPLVLGVGRNINTRYISQLRSIIAFKQSIGVIGGRPNASLYLVGHSDDVFFYLDPHTVQPANSFAEAVDFDSYYCSTPLQMRGELLDPTLALGFYCRDGDDLDSLFASVKALAEANATAPVLDVRSATEAKAFDARASSPSTARGRALKDDEFHDWEFL</sequence>
<evidence type="ECO:0000313" key="15">
    <source>
        <dbReference type="EMBL" id="ABO95700.1"/>
    </source>
</evidence>
<dbReference type="GO" id="GO:0000423">
    <property type="term" value="P:mitophagy"/>
    <property type="evidence" value="ECO:0007669"/>
    <property type="project" value="TreeGrafter"/>
</dbReference>
<evidence type="ECO:0000256" key="12">
    <source>
        <dbReference type="ARBA" id="ARBA00045891"/>
    </source>
</evidence>
<dbReference type="HOGENOM" id="CLU_021259_1_0_1"/>
<dbReference type="KEGG" id="olu:OSTLU_49430"/>
<keyword evidence="16" id="KW-1185">Reference proteome</keyword>
<dbReference type="GeneID" id="5001197"/>
<comment type="subunit">
    <text evidence="11">Interacts with ATG8.</text>
</comment>
<evidence type="ECO:0000256" key="8">
    <source>
        <dbReference type="ARBA" id="ARBA00022927"/>
    </source>
</evidence>
<evidence type="ECO:0000256" key="6">
    <source>
        <dbReference type="ARBA" id="ARBA00022801"/>
    </source>
</evidence>
<gene>
    <name evidence="15" type="ORF">OSTLU_49430</name>
</gene>
<dbReference type="STRING" id="436017.A4RVE1"/>
<keyword evidence="5 13" id="KW-0645">Protease</keyword>
<protein>
    <recommendedName>
        <fullName evidence="13">Cysteine protease</fullName>
        <ecNumber evidence="13">3.4.22.-</ecNumber>
    </recommendedName>
</protein>
<accession>A4RVE1</accession>
<comment type="function">
    <text evidence="12">Cysteine protease that plays a key role in autophagy by mediating both proteolytic activation and delipidation of ATG8 family proteins. The protease activity is required for proteolytic activation of ATG8 family proteins: cleaves the C-terminal amino acid of ATG8 proteins to reveal a C-terminal glycine. Exposure of the glycine at the C-terminus is essential for ATG8 proteins conjugation to phosphatidylethanolamine (PE) and insertion to membranes, which is necessary for autophagy. In addition to the protease activity, also mediates delipidation of PE-conjugated ATG8 proteins.</text>
</comment>
<dbReference type="InterPro" id="IPR046792">
    <property type="entry name" value="Peptidase_C54_cat"/>
</dbReference>
<evidence type="ECO:0000259" key="14">
    <source>
        <dbReference type="Pfam" id="PF03416"/>
    </source>
</evidence>
<reference evidence="15 16" key="1">
    <citation type="journal article" date="2007" name="Proc. Natl. Acad. Sci. U.S.A.">
        <title>The tiny eukaryote Ostreococcus provides genomic insights into the paradox of plankton speciation.</title>
        <authorList>
            <person name="Palenik B."/>
            <person name="Grimwood J."/>
            <person name="Aerts A."/>
            <person name="Rouze P."/>
            <person name="Salamov A."/>
            <person name="Putnam N."/>
            <person name="Dupont C."/>
            <person name="Jorgensen R."/>
            <person name="Derelle E."/>
            <person name="Rombauts S."/>
            <person name="Zhou K."/>
            <person name="Otillar R."/>
            <person name="Merchant S.S."/>
            <person name="Podell S."/>
            <person name="Gaasterland T."/>
            <person name="Napoli C."/>
            <person name="Gendler K."/>
            <person name="Manuell A."/>
            <person name="Tai V."/>
            <person name="Vallon O."/>
            <person name="Piganeau G."/>
            <person name="Jancek S."/>
            <person name="Heijde M."/>
            <person name="Jabbari K."/>
            <person name="Bowler C."/>
            <person name="Lohr M."/>
            <person name="Robbens S."/>
            <person name="Werner G."/>
            <person name="Dubchak I."/>
            <person name="Pazour G.J."/>
            <person name="Ren Q."/>
            <person name="Paulsen I."/>
            <person name="Delwiche C."/>
            <person name="Schmutz J."/>
            <person name="Rokhsar D."/>
            <person name="Van de Peer Y."/>
            <person name="Moreau H."/>
            <person name="Grigoriev I.V."/>
        </authorList>
    </citation>
    <scope>NUCLEOTIDE SEQUENCE [LARGE SCALE GENOMIC DNA]</scope>
    <source>
        <strain evidence="15 16">CCE9901</strain>
    </source>
</reference>
<keyword evidence="9 13" id="KW-0072">Autophagy</keyword>
<evidence type="ECO:0000256" key="11">
    <source>
        <dbReference type="ARBA" id="ARBA00038724"/>
    </source>
</evidence>
<dbReference type="SUPFAM" id="SSF54001">
    <property type="entry name" value="Cysteine proteinases"/>
    <property type="match status" value="1"/>
</dbReference>
<dbReference type="GO" id="GO:0015031">
    <property type="term" value="P:protein transport"/>
    <property type="evidence" value="ECO:0007669"/>
    <property type="project" value="UniProtKB-KW"/>
</dbReference>